<reference evidence="3" key="2">
    <citation type="journal article" date="2010" name="Stand. Genomic Sci.">
        <title>Complete genome sequence of Thermaerobacter marianensis type strain (7p75aT).</title>
        <authorList>
            <person name="Han C."/>
            <person name="Gu W."/>
            <person name="Zhang X."/>
            <person name="Lapidus A."/>
            <person name="Nolan M."/>
            <person name="Copeland A."/>
            <person name="Lucas S."/>
            <person name="Glavina Del Rio T."/>
            <person name="Tice H."/>
            <person name="Cheng J."/>
            <person name="Tapia R."/>
            <person name="Goodwin L."/>
            <person name="Pitluck S."/>
            <person name="Pagani I."/>
            <person name="Ivanova N."/>
            <person name="Mavromatis K."/>
            <person name="Mikhailova N."/>
            <person name="Pati A."/>
            <person name="Chen A."/>
            <person name="Palaniappan K."/>
            <person name="Land M."/>
            <person name="Hauser L."/>
            <person name="Chang Y."/>
            <person name="Jeffries C."/>
            <person name="Schneider S."/>
            <person name="Rohde M."/>
            <person name="Goker M."/>
            <person name="Pukall R."/>
            <person name="Woyke T."/>
            <person name="Bristow J."/>
            <person name="Eisen J."/>
            <person name="Markowitz V."/>
            <person name="Hugenholtz P."/>
            <person name="Kyrpides N."/>
            <person name="Klenk H."/>
            <person name="Detter J."/>
        </authorList>
    </citation>
    <scope>NUCLEOTIDE SEQUENCE [LARGE SCALE GENOMIC DNA]</scope>
    <source>
        <strain evidence="3">ATCC 700841 / DSM 12885 / JCM 10246 / 7p75a</strain>
    </source>
</reference>
<evidence type="ECO:0000256" key="1">
    <source>
        <dbReference type="SAM" id="Phobius"/>
    </source>
</evidence>
<name>E6SHG2_THEM7</name>
<dbReference type="HOGENOM" id="CLU_2319180_0_0_9"/>
<dbReference type="Proteomes" id="UP000008915">
    <property type="component" value="Chromosome"/>
</dbReference>
<sequence length="99" mass="10673">MPAEKTPTRAHQWFLRIDRLPEVRLRAVVAVLAAVAVLSLILAMMVLDRVHDPWLRAPLFLVTGGLMSAAALGLGAAVYELRHRHATRAGRGAAAGEDA</sequence>
<dbReference type="KEGG" id="tmr:Tmar_0605"/>
<evidence type="ECO:0000313" key="2">
    <source>
        <dbReference type="EMBL" id="ADU50726.1"/>
    </source>
</evidence>
<dbReference type="EMBL" id="CP002344">
    <property type="protein sequence ID" value="ADU50726.1"/>
    <property type="molecule type" value="Genomic_DNA"/>
</dbReference>
<evidence type="ECO:0000313" key="3">
    <source>
        <dbReference type="Proteomes" id="UP000008915"/>
    </source>
</evidence>
<accession>E6SHG2</accession>
<protein>
    <submittedName>
        <fullName evidence="2">Uncharacterized protein</fullName>
    </submittedName>
</protein>
<dbReference type="RefSeq" id="WP_013495031.1">
    <property type="nucleotide sequence ID" value="NC_014831.1"/>
</dbReference>
<dbReference type="AlphaFoldDB" id="E6SHG2"/>
<organism evidence="2 3">
    <name type="scientific">Thermaerobacter marianensis (strain ATCC 700841 / DSM 12885 / JCM 10246 / 7p75a)</name>
    <dbReference type="NCBI Taxonomy" id="644966"/>
    <lineage>
        <taxon>Bacteria</taxon>
        <taxon>Bacillati</taxon>
        <taxon>Bacillota</taxon>
        <taxon>Clostridia</taxon>
        <taxon>Eubacteriales</taxon>
        <taxon>Clostridiales Family XVII. Incertae Sedis</taxon>
        <taxon>Thermaerobacter</taxon>
    </lineage>
</organism>
<feature type="transmembrane region" description="Helical" evidence="1">
    <location>
        <begin position="25"/>
        <end position="47"/>
    </location>
</feature>
<keyword evidence="1" id="KW-0472">Membrane</keyword>
<keyword evidence="3" id="KW-1185">Reference proteome</keyword>
<proteinExistence type="predicted"/>
<feature type="transmembrane region" description="Helical" evidence="1">
    <location>
        <begin position="59"/>
        <end position="81"/>
    </location>
</feature>
<keyword evidence="1" id="KW-1133">Transmembrane helix</keyword>
<gene>
    <name evidence="2" type="ordered locus">Tmar_0605</name>
</gene>
<keyword evidence="1" id="KW-0812">Transmembrane</keyword>
<reference evidence="2 3" key="1">
    <citation type="journal article" date="2010" name="Stand. Genomic Sci.">
        <title>Complete genome sequence of Thermaerobacter marianensis type strain (7p75a).</title>
        <authorList>
            <person name="Han C."/>
            <person name="Gu W."/>
            <person name="Zhang X."/>
            <person name="Lapidus A."/>
            <person name="Nolan M."/>
            <person name="Copeland A."/>
            <person name="Lucas S."/>
            <person name="Del Rio T.G."/>
            <person name="Tice H."/>
            <person name="Cheng J.F."/>
            <person name="Tapia R."/>
            <person name="Goodwin L."/>
            <person name="Pitluck S."/>
            <person name="Pagani I."/>
            <person name="Ivanova N."/>
            <person name="Mavromatis K."/>
            <person name="Mikhailova N."/>
            <person name="Pati A."/>
            <person name="Chen A."/>
            <person name="Palaniappan K."/>
            <person name="Land M."/>
            <person name="Hauser L."/>
            <person name="Chang Y.J."/>
            <person name="Jeffries C.D."/>
            <person name="Schneider S."/>
            <person name="Rohde M."/>
            <person name="Goker M."/>
            <person name="Pukall R."/>
            <person name="Woyke T."/>
            <person name="Bristow J."/>
            <person name="Eisen J.A."/>
            <person name="Markowitz V."/>
            <person name="Hugenholtz P."/>
            <person name="Kyrpides N.C."/>
            <person name="Klenk H.P."/>
            <person name="Detter J.C."/>
        </authorList>
    </citation>
    <scope>NUCLEOTIDE SEQUENCE [LARGE SCALE GENOMIC DNA]</scope>
    <source>
        <strain evidence="3">ATCC 700841 / DSM 12885 / JCM 10246 / 7p75a</strain>
    </source>
</reference>